<organism evidence="2 3">
    <name type="scientific">Panagrolaimus davidi</name>
    <dbReference type="NCBI Taxonomy" id="227884"/>
    <lineage>
        <taxon>Eukaryota</taxon>
        <taxon>Metazoa</taxon>
        <taxon>Ecdysozoa</taxon>
        <taxon>Nematoda</taxon>
        <taxon>Chromadorea</taxon>
        <taxon>Rhabditida</taxon>
        <taxon>Tylenchina</taxon>
        <taxon>Panagrolaimomorpha</taxon>
        <taxon>Panagrolaimoidea</taxon>
        <taxon>Panagrolaimidae</taxon>
        <taxon>Panagrolaimus</taxon>
    </lineage>
</organism>
<feature type="compositionally biased region" description="Low complexity" evidence="1">
    <location>
        <begin position="9"/>
        <end position="33"/>
    </location>
</feature>
<proteinExistence type="predicted"/>
<evidence type="ECO:0000256" key="1">
    <source>
        <dbReference type="SAM" id="MobiDB-lite"/>
    </source>
</evidence>
<reference evidence="3" key="1">
    <citation type="submission" date="2022-11" db="UniProtKB">
        <authorList>
            <consortium name="WormBaseParasite"/>
        </authorList>
    </citation>
    <scope>IDENTIFICATION</scope>
</reference>
<keyword evidence="2" id="KW-1185">Reference proteome</keyword>
<dbReference type="AlphaFoldDB" id="A0A914PDP1"/>
<dbReference type="Proteomes" id="UP000887578">
    <property type="component" value="Unplaced"/>
</dbReference>
<evidence type="ECO:0000313" key="3">
    <source>
        <dbReference type="WBParaSite" id="PDA_v2.g15766.t1"/>
    </source>
</evidence>
<name>A0A914PDP1_9BILA</name>
<dbReference type="WBParaSite" id="PDA_v2.g15766.t1">
    <property type="protein sequence ID" value="PDA_v2.g15766.t1"/>
    <property type="gene ID" value="PDA_v2.g15766"/>
</dbReference>
<accession>A0A914PDP1</accession>
<evidence type="ECO:0000313" key="2">
    <source>
        <dbReference type="Proteomes" id="UP000887578"/>
    </source>
</evidence>
<sequence>MLNHLPRQTFSSSSTLPSTASRSSNYSGNESNSSLRISTGNCFGLPTTTANKKASTLYISEKEAMTWTPYPKYDGFTICEETRQRLLESIKGSSILSIISPPGCPDLVPRSFVSVGRLSSQRNGLMEMVQTEMSLEDYLKDVNIDYSEVFKQRNRPKKNRAIWCNKVWTFDKVEKNLEYFEVINNKVNAMVISRSTQMAPVVARQTLPRSLSHAPVHRRAGLQLSTRHNTVDSNELVATAKELDGRLNT</sequence>
<protein>
    <submittedName>
        <fullName evidence="3">Uncharacterized protein</fullName>
    </submittedName>
</protein>
<feature type="region of interest" description="Disordered" evidence="1">
    <location>
        <begin position="1"/>
        <end position="33"/>
    </location>
</feature>